<protein>
    <submittedName>
        <fullName evidence="1">Uncharacterized protein</fullName>
    </submittedName>
</protein>
<dbReference type="Gene3D" id="3.40.50.720">
    <property type="entry name" value="NAD(P)-binding Rossmann-like Domain"/>
    <property type="match status" value="1"/>
</dbReference>
<dbReference type="KEGG" id="nti:DNFV4_03706"/>
<evidence type="ECO:0000313" key="2">
    <source>
        <dbReference type="Proteomes" id="UP001179121"/>
    </source>
</evidence>
<organism evidence="1 2">
    <name type="scientific">Nitrospira tepida</name>
    <dbReference type="NCBI Taxonomy" id="2973512"/>
    <lineage>
        <taxon>Bacteria</taxon>
        <taxon>Pseudomonadati</taxon>
        <taxon>Nitrospirota</taxon>
        <taxon>Nitrospiria</taxon>
        <taxon>Nitrospirales</taxon>
        <taxon>Nitrospiraceae</taxon>
        <taxon>Nitrospira</taxon>
    </lineage>
</organism>
<dbReference type="AlphaFoldDB" id="A0AA86T6T5"/>
<evidence type="ECO:0000313" key="1">
    <source>
        <dbReference type="EMBL" id="CAI4033270.1"/>
    </source>
</evidence>
<proteinExistence type="predicted"/>
<dbReference type="SUPFAM" id="SSF51735">
    <property type="entry name" value="NAD(P)-binding Rossmann-fold domains"/>
    <property type="match status" value="1"/>
</dbReference>
<gene>
    <name evidence="1" type="ORF">DNFV4_03706</name>
</gene>
<sequence>MTGRLTGRVAPVTGGSCSIGAAIAGRLAAKTVQTFGRLEDLVLGLTLWRIAEQPVVSVSHPI</sequence>
<accession>A0AA86T6T5</accession>
<dbReference type="Proteomes" id="UP001179121">
    <property type="component" value="Chromosome"/>
</dbReference>
<keyword evidence="2" id="KW-1185">Reference proteome</keyword>
<reference evidence="1" key="1">
    <citation type="submission" date="2022-10" db="EMBL/GenBank/DDBJ databases">
        <authorList>
            <person name="Koch H."/>
        </authorList>
    </citation>
    <scope>NUCLEOTIDE SEQUENCE</scope>
    <source>
        <strain evidence="1">DNF</strain>
    </source>
</reference>
<dbReference type="InterPro" id="IPR036291">
    <property type="entry name" value="NAD(P)-bd_dom_sf"/>
</dbReference>
<dbReference type="RefSeq" id="WP_289270335.1">
    <property type="nucleotide sequence ID" value="NZ_OX365700.1"/>
</dbReference>
<name>A0AA86T6T5_9BACT</name>
<dbReference type="EMBL" id="OX365700">
    <property type="protein sequence ID" value="CAI4033270.1"/>
    <property type="molecule type" value="Genomic_DNA"/>
</dbReference>